<keyword evidence="5" id="KW-0812">Transmembrane</keyword>
<feature type="compositionally biased region" description="Basic residues" evidence="4">
    <location>
        <begin position="219"/>
        <end position="228"/>
    </location>
</feature>
<dbReference type="PROSITE" id="PS50293">
    <property type="entry name" value="TPR_REGION"/>
    <property type="match status" value="1"/>
</dbReference>
<keyword evidence="2 3" id="KW-0802">TPR repeat</keyword>
<evidence type="ECO:0000256" key="2">
    <source>
        <dbReference type="ARBA" id="ARBA00022803"/>
    </source>
</evidence>
<feature type="transmembrane region" description="Helical" evidence="5">
    <location>
        <begin position="121"/>
        <end position="139"/>
    </location>
</feature>
<dbReference type="InterPro" id="IPR011990">
    <property type="entry name" value="TPR-like_helical_dom_sf"/>
</dbReference>
<keyword evidence="5" id="KW-0472">Membrane</keyword>
<feature type="region of interest" description="Disordered" evidence="4">
    <location>
        <begin position="188"/>
        <end position="228"/>
    </location>
</feature>
<feature type="repeat" description="TPR" evidence="3">
    <location>
        <begin position="64"/>
        <end position="97"/>
    </location>
</feature>
<dbReference type="SUPFAM" id="SSF48452">
    <property type="entry name" value="TPR-like"/>
    <property type="match status" value="1"/>
</dbReference>
<dbReference type="AlphaFoldDB" id="A0AAV8Z8M9"/>
<dbReference type="PANTHER" id="PTHR22904:SF532">
    <property type="entry name" value="HEAT SHOCK PROTEIN STI1-LIKE PROTEIN"/>
    <property type="match status" value="1"/>
</dbReference>
<keyword evidence="1" id="KW-0677">Repeat</keyword>
<keyword evidence="5" id="KW-1133">Transmembrane helix</keyword>
<feature type="transmembrane region" description="Helical" evidence="5">
    <location>
        <begin position="151"/>
        <end position="171"/>
    </location>
</feature>
<dbReference type="Proteomes" id="UP001162162">
    <property type="component" value="Unassembled WGS sequence"/>
</dbReference>
<dbReference type="PANTHER" id="PTHR22904">
    <property type="entry name" value="TPR REPEAT CONTAINING PROTEIN"/>
    <property type="match status" value="1"/>
</dbReference>
<dbReference type="InterPro" id="IPR013105">
    <property type="entry name" value="TPR_2"/>
</dbReference>
<dbReference type="EMBL" id="JAPWTK010000008">
    <property type="protein sequence ID" value="KAJ8960545.1"/>
    <property type="molecule type" value="Genomic_DNA"/>
</dbReference>
<accession>A0AAV8Z8M9</accession>
<evidence type="ECO:0000313" key="7">
    <source>
        <dbReference type="Proteomes" id="UP001162162"/>
    </source>
</evidence>
<dbReference type="InterPro" id="IPR019734">
    <property type="entry name" value="TPR_rpt"/>
</dbReference>
<dbReference type="SMART" id="SM00028">
    <property type="entry name" value="TPR"/>
    <property type="match status" value="2"/>
</dbReference>
<dbReference type="Gene3D" id="1.25.40.10">
    <property type="entry name" value="Tetratricopeptide repeat domain"/>
    <property type="match status" value="1"/>
</dbReference>
<proteinExistence type="predicted"/>
<gene>
    <name evidence="6" type="ORF">NQ318_013833</name>
</gene>
<dbReference type="GO" id="GO:0051879">
    <property type="term" value="F:Hsp90 protein binding"/>
    <property type="evidence" value="ECO:0007669"/>
    <property type="project" value="TreeGrafter"/>
</dbReference>
<dbReference type="PROSITE" id="PS50005">
    <property type="entry name" value="TPR"/>
    <property type="match status" value="2"/>
</dbReference>
<organism evidence="6 7">
    <name type="scientific">Aromia moschata</name>
    <dbReference type="NCBI Taxonomy" id="1265417"/>
    <lineage>
        <taxon>Eukaryota</taxon>
        <taxon>Metazoa</taxon>
        <taxon>Ecdysozoa</taxon>
        <taxon>Arthropoda</taxon>
        <taxon>Hexapoda</taxon>
        <taxon>Insecta</taxon>
        <taxon>Pterygota</taxon>
        <taxon>Neoptera</taxon>
        <taxon>Endopterygota</taxon>
        <taxon>Coleoptera</taxon>
        <taxon>Polyphaga</taxon>
        <taxon>Cucujiformia</taxon>
        <taxon>Chrysomeloidea</taxon>
        <taxon>Cerambycidae</taxon>
        <taxon>Cerambycinae</taxon>
        <taxon>Callichromatini</taxon>
        <taxon>Aromia</taxon>
    </lineage>
</organism>
<protein>
    <submittedName>
        <fullName evidence="6">Uncharacterized protein</fullName>
    </submittedName>
</protein>
<feature type="repeat" description="TPR" evidence="3">
    <location>
        <begin position="9"/>
        <end position="42"/>
    </location>
</feature>
<evidence type="ECO:0000256" key="1">
    <source>
        <dbReference type="ARBA" id="ARBA00022737"/>
    </source>
</evidence>
<comment type="caution">
    <text evidence="6">The sequence shown here is derived from an EMBL/GenBank/DDBJ whole genome shotgun (WGS) entry which is preliminary data.</text>
</comment>
<keyword evidence="7" id="KW-1185">Reference proteome</keyword>
<reference evidence="6" key="1">
    <citation type="journal article" date="2023" name="Insect Mol. Biol.">
        <title>Genome sequencing provides insights into the evolution of gene families encoding plant cell wall-degrading enzymes in longhorned beetles.</title>
        <authorList>
            <person name="Shin N.R."/>
            <person name="Okamura Y."/>
            <person name="Kirsch R."/>
            <person name="Pauchet Y."/>
        </authorList>
    </citation>
    <scope>NUCLEOTIDE SEQUENCE</scope>
    <source>
        <strain evidence="6">AMC_N1</strain>
    </source>
</reference>
<evidence type="ECO:0000313" key="6">
    <source>
        <dbReference type="EMBL" id="KAJ8960545.1"/>
    </source>
</evidence>
<evidence type="ECO:0000256" key="4">
    <source>
        <dbReference type="SAM" id="MobiDB-lite"/>
    </source>
</evidence>
<dbReference type="Pfam" id="PF07719">
    <property type="entry name" value="TPR_2"/>
    <property type="match status" value="1"/>
</dbReference>
<evidence type="ECO:0000256" key="3">
    <source>
        <dbReference type="PROSITE-ProRule" id="PRU00339"/>
    </source>
</evidence>
<evidence type="ECO:0000256" key="5">
    <source>
        <dbReference type="SAM" id="Phobius"/>
    </source>
</evidence>
<sequence length="228" mass="25668">MAEEVQQSPDELKELGNLSVKEQRFEEAVLHYTHSIKLDPLKLHAVLLALEDANETIKLNPTWPKGYFRKGEVEYATGHYTDAYNSYRKALELKPDDINLVEALNKTAKEILKEQKADQTLPWLGAGIGIVVGVVIVLADCVFTHKPTHPILMAFVTMTIAMVGYGIARLYRYWVKCQRDGLLEPPIDLMGNDASSEPDSGNEGKDAKSHTPRYTKSQARQRYKKGKL</sequence>
<name>A0AAV8Z8M9_9CUCU</name>